<comment type="function">
    <text evidence="1 11">Catalyzes the synthesis of alpha-ribazole-5'-phosphate from nicotinate mononucleotide (NAMN) and 5,6-dimethylbenzimidazole (DMB).</text>
</comment>
<dbReference type="InterPro" id="IPR036087">
    <property type="entry name" value="Nict_dMeBzImd_PRibTrfase_sf"/>
</dbReference>
<dbReference type="KEGG" id="tab:CIG75_16955"/>
<dbReference type="InterPro" id="IPR023195">
    <property type="entry name" value="Nict_dMeBzImd_PRibTrfase_N"/>
</dbReference>
<sequence>MINAAKERWDILTKPPGSLGKLEEIGIRLAGLQGTVFPKVEQRAVVVMCGDHGVTEEGVSAFPSAVTGLMMQNFANGKAAVNVLARQMNCAVHVVDVGSRVEGDVPGVLSRKVRMGTANLAKGPAMTKEEAQQAIAVGVETVERLHTQGVQVVALGEMGIGNTTPSAALAAVLLGRAEWIAEAVGEEQAGSKMSPDECAPSASAENEAALLQLVGRGTGIADEQVLHKARIIAQAIAVNRPDANDPLDVLAKLGGLEIAGLVGVVLGAWERKMAVIVDGVIAAAAALVAVRMEERVKQALFASHLSQEPAHLALLQEIGLEPLLMLEMRLGEGTGAVLAIPLLEAACRLVSEMATFADLGLDKP</sequence>
<organism evidence="12 13">
    <name type="scientific">Tumebacillus algifaecis</name>
    <dbReference type="NCBI Taxonomy" id="1214604"/>
    <lineage>
        <taxon>Bacteria</taxon>
        <taxon>Bacillati</taxon>
        <taxon>Bacillota</taxon>
        <taxon>Bacilli</taxon>
        <taxon>Bacillales</taxon>
        <taxon>Alicyclobacillaceae</taxon>
        <taxon>Tumebacillus</taxon>
    </lineage>
</organism>
<comment type="catalytic activity">
    <reaction evidence="10 11">
        <text>5,6-dimethylbenzimidazole + nicotinate beta-D-ribonucleotide = alpha-ribazole 5'-phosphate + nicotinate + H(+)</text>
        <dbReference type="Rhea" id="RHEA:11196"/>
        <dbReference type="ChEBI" id="CHEBI:15378"/>
        <dbReference type="ChEBI" id="CHEBI:15890"/>
        <dbReference type="ChEBI" id="CHEBI:32544"/>
        <dbReference type="ChEBI" id="CHEBI:57502"/>
        <dbReference type="ChEBI" id="CHEBI:57918"/>
        <dbReference type="EC" id="2.4.2.21"/>
    </reaction>
</comment>
<evidence type="ECO:0000313" key="13">
    <source>
        <dbReference type="Proteomes" id="UP000214688"/>
    </source>
</evidence>
<evidence type="ECO:0000256" key="10">
    <source>
        <dbReference type="ARBA" id="ARBA00047340"/>
    </source>
</evidence>
<dbReference type="UniPathway" id="UPA00061">
    <property type="reaction ID" value="UER00516"/>
</dbReference>
<dbReference type="EC" id="2.4.2.21" evidence="4 11"/>
<evidence type="ECO:0000256" key="7">
    <source>
        <dbReference type="ARBA" id="ARBA00022676"/>
    </source>
</evidence>
<evidence type="ECO:0000256" key="4">
    <source>
        <dbReference type="ARBA" id="ARBA00011991"/>
    </source>
</evidence>
<dbReference type="HAMAP" id="MF_00230">
    <property type="entry name" value="CobT"/>
    <property type="match status" value="1"/>
</dbReference>
<name>A0A223D4P5_9BACL</name>
<dbReference type="PANTHER" id="PTHR43463">
    <property type="entry name" value="NICOTINATE-NUCLEOTIDE--DIMETHYLBENZIMIDAZOLE PHOSPHORIBOSYLTRANSFERASE"/>
    <property type="match status" value="1"/>
</dbReference>
<feature type="active site" description="Proton acceptor" evidence="11">
    <location>
        <position position="332"/>
    </location>
</feature>
<keyword evidence="7 11" id="KW-0328">Glycosyltransferase</keyword>
<comment type="similarity">
    <text evidence="3 11">Belongs to the CobT family.</text>
</comment>
<protein>
    <recommendedName>
        <fullName evidence="5 11">Nicotinate-nucleotide--dimethylbenzimidazole phosphoribosyltransferase</fullName>
        <shortName evidence="11">NN:DBI PRT</shortName>
        <ecNumber evidence="4 11">2.4.2.21</ecNumber>
    </recommendedName>
    <alternativeName>
        <fullName evidence="9 11">N(1)-alpha-phosphoribosyltransferase</fullName>
    </alternativeName>
</protein>
<gene>
    <name evidence="11" type="primary">cobT</name>
    <name evidence="12" type="ORF">CIG75_16955</name>
</gene>
<dbReference type="CDD" id="cd02439">
    <property type="entry name" value="DMB-PRT_CobT"/>
    <property type="match status" value="1"/>
</dbReference>
<dbReference type="EMBL" id="CP022657">
    <property type="protein sequence ID" value="ASS76480.1"/>
    <property type="molecule type" value="Genomic_DNA"/>
</dbReference>
<dbReference type="AlphaFoldDB" id="A0A223D4P5"/>
<dbReference type="PANTHER" id="PTHR43463:SF1">
    <property type="entry name" value="NICOTINATE-NUCLEOTIDE--DIMETHYLBENZIMIDAZOLE PHOSPHORIBOSYLTRANSFERASE"/>
    <property type="match status" value="1"/>
</dbReference>
<dbReference type="InterPro" id="IPR017846">
    <property type="entry name" value="Nict_dMeBzImd_PRibTrfase_bact"/>
</dbReference>
<dbReference type="SUPFAM" id="SSF52733">
    <property type="entry name" value="Nicotinate mononucleotide:5,6-dimethylbenzimidazole phosphoribosyltransferase (CobT)"/>
    <property type="match status" value="2"/>
</dbReference>
<reference evidence="12 13" key="1">
    <citation type="journal article" date="2015" name="Int. J. Syst. Evol. Microbiol.">
        <title>Tumebacillus algifaecis sp. nov., isolated from decomposing algal scum.</title>
        <authorList>
            <person name="Wu Y.F."/>
            <person name="Zhang B."/>
            <person name="Xing P."/>
            <person name="Wu Q.L."/>
            <person name="Liu S.J."/>
        </authorList>
    </citation>
    <scope>NUCLEOTIDE SEQUENCE [LARGE SCALE GENOMIC DNA]</scope>
    <source>
        <strain evidence="12 13">THMBR28</strain>
    </source>
</reference>
<keyword evidence="13" id="KW-1185">Reference proteome</keyword>
<comment type="pathway">
    <text evidence="2 11">Nucleoside biosynthesis; alpha-ribazole biosynthesis; alpha-ribazole from 5,6-dimethylbenzimidazole: step 1/2.</text>
</comment>
<dbReference type="GO" id="GO:0009236">
    <property type="term" value="P:cobalamin biosynthetic process"/>
    <property type="evidence" value="ECO:0007669"/>
    <property type="project" value="UniProtKB-KW"/>
</dbReference>
<dbReference type="Pfam" id="PF02277">
    <property type="entry name" value="DBI_PRT"/>
    <property type="match status" value="2"/>
</dbReference>
<evidence type="ECO:0000256" key="9">
    <source>
        <dbReference type="ARBA" id="ARBA00030686"/>
    </source>
</evidence>
<keyword evidence="8 11" id="KW-0808">Transferase</keyword>
<dbReference type="RefSeq" id="WP_094237713.1">
    <property type="nucleotide sequence ID" value="NZ_CP022657.1"/>
</dbReference>
<evidence type="ECO:0000256" key="11">
    <source>
        <dbReference type="HAMAP-Rule" id="MF_00230"/>
    </source>
</evidence>
<evidence type="ECO:0000256" key="6">
    <source>
        <dbReference type="ARBA" id="ARBA00022573"/>
    </source>
</evidence>
<accession>A0A223D4P5</accession>
<dbReference type="GO" id="GO:0008939">
    <property type="term" value="F:nicotinate-nucleotide-dimethylbenzimidazole phosphoribosyltransferase activity"/>
    <property type="evidence" value="ECO:0007669"/>
    <property type="project" value="UniProtKB-UniRule"/>
</dbReference>
<dbReference type="InterPro" id="IPR003200">
    <property type="entry name" value="Nict_dMeBzImd_PRibTrfase"/>
</dbReference>
<evidence type="ECO:0000256" key="2">
    <source>
        <dbReference type="ARBA" id="ARBA00005049"/>
    </source>
</evidence>
<evidence type="ECO:0000256" key="1">
    <source>
        <dbReference type="ARBA" id="ARBA00002197"/>
    </source>
</evidence>
<evidence type="ECO:0000313" key="12">
    <source>
        <dbReference type="EMBL" id="ASS76480.1"/>
    </source>
</evidence>
<evidence type="ECO:0000256" key="5">
    <source>
        <dbReference type="ARBA" id="ARBA00015486"/>
    </source>
</evidence>
<keyword evidence="6 11" id="KW-0169">Cobalamin biosynthesis</keyword>
<dbReference type="Gene3D" id="1.10.1610.10">
    <property type="match status" value="1"/>
</dbReference>
<dbReference type="Gene3D" id="3.40.50.10210">
    <property type="match status" value="2"/>
</dbReference>
<evidence type="ECO:0000256" key="3">
    <source>
        <dbReference type="ARBA" id="ARBA00007110"/>
    </source>
</evidence>
<dbReference type="OrthoDB" id="9781491at2"/>
<evidence type="ECO:0000256" key="8">
    <source>
        <dbReference type="ARBA" id="ARBA00022679"/>
    </source>
</evidence>
<proteinExistence type="inferred from homology"/>
<dbReference type="Proteomes" id="UP000214688">
    <property type="component" value="Chromosome"/>
</dbReference>